<dbReference type="PATRIC" id="fig|1185652.3.peg.4117"/>
<evidence type="ECO:0000256" key="1">
    <source>
        <dbReference type="ARBA" id="ARBA00023122"/>
    </source>
</evidence>
<dbReference type="InterPro" id="IPR046342">
    <property type="entry name" value="CBS_dom_sf"/>
</dbReference>
<dbReference type="HOGENOM" id="CLU_040681_1_0_5"/>
<dbReference type="PROSITE" id="PS50914">
    <property type="entry name" value="BON"/>
    <property type="match status" value="1"/>
</dbReference>
<sequence>MAWINAHPGILSVRDANSLTGINLLLRATAYAARLKREFDTMLAKDIMSKNVLSLSPEHSISHAARMMLENRISGLPVCDNSGKLVGILSEGDLLRRAELGSAAGRGQVSDRPEPEAFIKGHSWRVGDVMTRDVVTVDEDVPLGRVAAIMAANEIKRIPVVRAGAMVGIISRSDILRTITEATPDVVAVGDEAVRRAVLARLCSDLGLDRGSIDVTIENGNVSLWGQVESEAIREAARVAAETISGAGGVRNRLRIVANRAAV</sequence>
<dbReference type="PIRSF" id="PIRSF036990">
    <property type="entry name" value="UCP036990_CBS_BON"/>
    <property type="match status" value="1"/>
</dbReference>
<feature type="domain" description="CBS" evidence="4">
    <location>
        <begin position="48"/>
        <end position="104"/>
    </location>
</feature>
<dbReference type="EMBL" id="CP003563">
    <property type="protein sequence ID" value="AFL52510.1"/>
    <property type="molecule type" value="Genomic_DNA"/>
</dbReference>
<evidence type="ECO:0000259" key="3">
    <source>
        <dbReference type="PROSITE" id="PS50914"/>
    </source>
</evidence>
<dbReference type="InterPro" id="IPR051257">
    <property type="entry name" value="Diverse_CBS-Domain"/>
</dbReference>
<feature type="domain" description="CBS" evidence="4">
    <location>
        <begin position="130"/>
        <end position="186"/>
    </location>
</feature>
<protein>
    <recommendedName>
        <fullName evidence="7">CBS domain-containing protein</fullName>
    </recommendedName>
</protein>
<dbReference type="KEGG" id="sfd:USDA257_c39660"/>
<organism evidence="5 6">
    <name type="scientific">Sinorhizobium fredii (strain USDA 257)</name>
    <dbReference type="NCBI Taxonomy" id="1185652"/>
    <lineage>
        <taxon>Bacteria</taxon>
        <taxon>Pseudomonadati</taxon>
        <taxon>Pseudomonadota</taxon>
        <taxon>Alphaproteobacteria</taxon>
        <taxon>Hyphomicrobiales</taxon>
        <taxon>Rhizobiaceae</taxon>
        <taxon>Sinorhizobium/Ensifer group</taxon>
        <taxon>Sinorhizobium</taxon>
    </lineage>
</organism>
<feature type="domain" description="BON" evidence="3">
    <location>
        <begin position="190"/>
        <end position="258"/>
    </location>
</feature>
<dbReference type="Gene3D" id="3.30.1340.30">
    <property type="match status" value="1"/>
</dbReference>
<dbReference type="STRING" id="1185652.USDA257_c39660"/>
<evidence type="ECO:0000259" key="4">
    <source>
        <dbReference type="PROSITE" id="PS51371"/>
    </source>
</evidence>
<evidence type="ECO:0008006" key="7">
    <source>
        <dbReference type="Google" id="ProtNLM"/>
    </source>
</evidence>
<dbReference type="Pfam" id="PF00571">
    <property type="entry name" value="CBS"/>
    <property type="match status" value="2"/>
</dbReference>
<accession>I3X9F4</accession>
<gene>
    <name evidence="5" type="ORF">USDA257_c39660</name>
</gene>
<dbReference type="InterPro" id="IPR007055">
    <property type="entry name" value="BON_dom"/>
</dbReference>
<name>I3X9F4_SINF2</name>
<dbReference type="PANTHER" id="PTHR43080:SF26">
    <property type="entry name" value="REGULATORY PROTEIN"/>
    <property type="match status" value="1"/>
</dbReference>
<dbReference type="SUPFAM" id="SSF54631">
    <property type="entry name" value="CBS-domain pair"/>
    <property type="match status" value="1"/>
</dbReference>
<dbReference type="AlphaFoldDB" id="I3X9F4"/>
<dbReference type="eggNOG" id="COG2823">
    <property type="taxonomic scope" value="Bacteria"/>
</dbReference>
<reference evidence="5 6" key="1">
    <citation type="journal article" date="2012" name="J. Bacteriol.">
        <title>Complete genome sequence of the broad-host-range strain Sinorhizobium fredii USDA257.</title>
        <authorList>
            <person name="Schuldes J."/>
            <person name="Rodriguez Orbegoso M."/>
            <person name="Schmeisser C."/>
            <person name="Krishnan H.B."/>
            <person name="Daniel R."/>
            <person name="Streit W.R."/>
        </authorList>
    </citation>
    <scope>NUCLEOTIDE SEQUENCE [LARGE SCALE GENOMIC DNA]</scope>
    <source>
        <strain evidence="5 6">USDA 257</strain>
    </source>
</reference>
<dbReference type="Proteomes" id="UP000006180">
    <property type="component" value="Chromosome"/>
</dbReference>
<dbReference type="SMART" id="SM00116">
    <property type="entry name" value="CBS"/>
    <property type="match status" value="2"/>
</dbReference>
<keyword evidence="1 2" id="KW-0129">CBS domain</keyword>
<dbReference type="PANTHER" id="PTHR43080">
    <property type="entry name" value="CBS DOMAIN-CONTAINING PROTEIN CBSX3, MITOCHONDRIAL"/>
    <property type="match status" value="1"/>
</dbReference>
<dbReference type="Pfam" id="PF04972">
    <property type="entry name" value="BON"/>
    <property type="match status" value="1"/>
</dbReference>
<evidence type="ECO:0000313" key="5">
    <source>
        <dbReference type="EMBL" id="AFL52510.1"/>
    </source>
</evidence>
<dbReference type="Gene3D" id="3.10.580.10">
    <property type="entry name" value="CBS-domain"/>
    <property type="match status" value="1"/>
</dbReference>
<dbReference type="InterPro" id="IPR017080">
    <property type="entry name" value="UCP036990_CBS_BON"/>
</dbReference>
<evidence type="ECO:0000256" key="2">
    <source>
        <dbReference type="PROSITE-ProRule" id="PRU00703"/>
    </source>
</evidence>
<proteinExistence type="predicted"/>
<dbReference type="InterPro" id="IPR000644">
    <property type="entry name" value="CBS_dom"/>
</dbReference>
<evidence type="ECO:0000313" key="6">
    <source>
        <dbReference type="Proteomes" id="UP000006180"/>
    </source>
</evidence>
<dbReference type="eggNOG" id="COG0517">
    <property type="taxonomic scope" value="Bacteria"/>
</dbReference>
<dbReference type="CDD" id="cd04586">
    <property type="entry name" value="CBS_pair_BON_assoc"/>
    <property type="match status" value="1"/>
</dbReference>
<dbReference type="PROSITE" id="PS51371">
    <property type="entry name" value="CBS"/>
    <property type="match status" value="2"/>
</dbReference>